<dbReference type="RefSeq" id="WP_075497078.1">
    <property type="nucleotide sequence ID" value="NZ_CAWRBC010000124.1"/>
</dbReference>
<evidence type="ECO:0008006" key="3">
    <source>
        <dbReference type="Google" id="ProtNLM"/>
    </source>
</evidence>
<evidence type="ECO:0000313" key="2">
    <source>
        <dbReference type="Proteomes" id="UP000183794"/>
    </source>
</evidence>
<dbReference type="Proteomes" id="UP000183794">
    <property type="component" value="Unassembled WGS sequence"/>
</dbReference>
<reference evidence="1 2" key="1">
    <citation type="submission" date="2016-11" db="EMBL/GenBank/DDBJ databases">
        <authorList>
            <person name="Jaros S."/>
            <person name="Januszkiewicz K."/>
            <person name="Wedrychowicz H."/>
        </authorList>
    </citation>
    <scope>NUCLEOTIDE SEQUENCE [LARGE SCALE GENOMIC DNA]</scope>
    <source>
        <strain evidence="1">NVI 5450</strain>
    </source>
</reference>
<protein>
    <recommendedName>
        <fullName evidence="3">Phage protein</fullName>
    </recommendedName>
</protein>
<sequence length="104" mass="11484">MAKVNFKELRKTAKPTYQTITVAEFGGDVTIKALNVVELTNVFQAKTDGDRMVLAVLFGVMDAKKEREFKDKEFDVIAEMDAQAIMQIGTAIIELSNGETPKNG</sequence>
<evidence type="ECO:0000313" key="1">
    <source>
        <dbReference type="EMBL" id="SGZ16450.1"/>
    </source>
</evidence>
<accession>A0A1L0AI28</accession>
<name>A0A1L0AI28_9GAMM</name>
<dbReference type="EMBL" id="FPLD01000129">
    <property type="protein sequence ID" value="SGZ16450.1"/>
    <property type="molecule type" value="Genomic_DNA"/>
</dbReference>
<proteinExistence type="predicted"/>
<gene>
    <name evidence="1" type="ORF">NVI5450_4325</name>
</gene>
<dbReference type="AlphaFoldDB" id="A0A1L0AI28"/>
<organism evidence="1 2">
    <name type="scientific">Moritella viscosa</name>
    <dbReference type="NCBI Taxonomy" id="80854"/>
    <lineage>
        <taxon>Bacteria</taxon>
        <taxon>Pseudomonadati</taxon>
        <taxon>Pseudomonadota</taxon>
        <taxon>Gammaproteobacteria</taxon>
        <taxon>Alteromonadales</taxon>
        <taxon>Moritellaceae</taxon>
        <taxon>Moritella</taxon>
    </lineage>
</organism>